<gene>
    <name evidence="1" type="ORF">BcellWH2_00846</name>
</gene>
<evidence type="ECO:0000313" key="2">
    <source>
        <dbReference type="Proteomes" id="UP000061809"/>
    </source>
</evidence>
<protein>
    <submittedName>
        <fullName evidence="1">Uncharacterized protein</fullName>
    </submittedName>
</protein>
<dbReference type="AlphaFoldDB" id="A0A0P0GJW4"/>
<dbReference type="EMBL" id="CP012801">
    <property type="protein sequence ID" value="ALJ58109.1"/>
    <property type="molecule type" value="Genomic_DNA"/>
</dbReference>
<evidence type="ECO:0000313" key="1">
    <source>
        <dbReference type="EMBL" id="ALJ58109.1"/>
    </source>
</evidence>
<organism evidence="1 2">
    <name type="scientific">Bacteroides cellulosilyticus</name>
    <dbReference type="NCBI Taxonomy" id="246787"/>
    <lineage>
        <taxon>Bacteria</taxon>
        <taxon>Pseudomonadati</taxon>
        <taxon>Bacteroidota</taxon>
        <taxon>Bacteroidia</taxon>
        <taxon>Bacteroidales</taxon>
        <taxon>Bacteroidaceae</taxon>
        <taxon>Bacteroides</taxon>
    </lineage>
</organism>
<name>A0A0P0GJW4_9BACE</name>
<dbReference type="KEGG" id="bcel:BcellWH2_00846"/>
<accession>A0A0P0GJW4</accession>
<proteinExistence type="predicted"/>
<sequence>MGIEKKIDVNSFPKQYSVEESQMGGIGRKVEVCFFYKAENTIPGVIIRDDRELPFRTIIRLCDGRIILATECQYRALPDVDEEVVKRFTFK</sequence>
<reference evidence="1 2" key="1">
    <citation type="journal article" date="2015" name="Science">
        <title>Genetic determinants of in vivo fitness and diet responsiveness in multiple human gut Bacteroides.</title>
        <authorList>
            <person name="Wu M."/>
            <person name="McNulty N.P."/>
            <person name="Rodionov D.A."/>
            <person name="Khoroshkin M.S."/>
            <person name="Griffin N.W."/>
            <person name="Cheng J."/>
            <person name="Latreille P."/>
            <person name="Kerstetter R.A."/>
            <person name="Terrapon N."/>
            <person name="Henrissat B."/>
            <person name="Osterman A.L."/>
            <person name="Gordon J.I."/>
        </authorList>
    </citation>
    <scope>NUCLEOTIDE SEQUENCE [LARGE SCALE GENOMIC DNA]</scope>
    <source>
        <strain evidence="1 2">WH2</strain>
    </source>
</reference>
<dbReference type="RefSeq" id="WP_029428549.1">
    <property type="nucleotide sequence ID" value="NZ_CP012801.1"/>
</dbReference>
<dbReference type="PATRIC" id="fig|246787.4.peg.872"/>
<dbReference type="Proteomes" id="UP000061809">
    <property type="component" value="Chromosome"/>
</dbReference>